<dbReference type="RefSeq" id="WP_345194464.1">
    <property type="nucleotide sequence ID" value="NZ_BAABFL010000102.1"/>
</dbReference>
<dbReference type="Proteomes" id="UP001500604">
    <property type="component" value="Unassembled WGS sequence"/>
</dbReference>
<sequence>MSDMEERLIQAERDIAVMDHRVRDLETTPPRINTLENTVTHLQIKVETMSSDISEIKSEAKETHLLVVKLGDDVKRLFMVGVAVVVLITGIAGSLRMYDTWLDIQTKTTQDAQHAGVTHQRLQEL</sequence>
<dbReference type="Gene3D" id="1.20.5.340">
    <property type="match status" value="1"/>
</dbReference>
<keyword evidence="1" id="KW-0472">Membrane</keyword>
<protein>
    <submittedName>
        <fullName evidence="2">Uncharacterized protein</fullName>
    </submittedName>
</protein>
<proteinExistence type="predicted"/>
<feature type="transmembrane region" description="Helical" evidence="1">
    <location>
        <begin position="77"/>
        <end position="98"/>
    </location>
</feature>
<comment type="caution">
    <text evidence="2">The sequence shown here is derived from an EMBL/GenBank/DDBJ whole genome shotgun (WGS) entry which is preliminary data.</text>
</comment>
<organism evidence="2 3">
    <name type="scientific">Kistimonas scapharcae</name>
    <dbReference type="NCBI Taxonomy" id="1036133"/>
    <lineage>
        <taxon>Bacteria</taxon>
        <taxon>Pseudomonadati</taxon>
        <taxon>Pseudomonadota</taxon>
        <taxon>Gammaproteobacteria</taxon>
        <taxon>Oceanospirillales</taxon>
        <taxon>Endozoicomonadaceae</taxon>
        <taxon>Kistimonas</taxon>
    </lineage>
</organism>
<reference evidence="3" key="1">
    <citation type="journal article" date="2019" name="Int. J. Syst. Evol. Microbiol.">
        <title>The Global Catalogue of Microorganisms (GCM) 10K type strain sequencing project: providing services to taxonomists for standard genome sequencing and annotation.</title>
        <authorList>
            <consortium name="The Broad Institute Genomics Platform"/>
            <consortium name="The Broad Institute Genome Sequencing Center for Infectious Disease"/>
            <person name="Wu L."/>
            <person name="Ma J."/>
        </authorList>
    </citation>
    <scope>NUCLEOTIDE SEQUENCE [LARGE SCALE GENOMIC DNA]</scope>
    <source>
        <strain evidence="3">JCM 17805</strain>
    </source>
</reference>
<evidence type="ECO:0000313" key="3">
    <source>
        <dbReference type="Proteomes" id="UP001500604"/>
    </source>
</evidence>
<keyword evidence="1" id="KW-0812">Transmembrane</keyword>
<name>A0ABP8UYZ2_9GAMM</name>
<keyword evidence="1" id="KW-1133">Transmembrane helix</keyword>
<gene>
    <name evidence="2" type="ORF">GCM10023116_10240</name>
</gene>
<evidence type="ECO:0000256" key="1">
    <source>
        <dbReference type="SAM" id="Phobius"/>
    </source>
</evidence>
<dbReference type="EMBL" id="BAABFL010000102">
    <property type="protein sequence ID" value="GAA4648751.1"/>
    <property type="molecule type" value="Genomic_DNA"/>
</dbReference>
<accession>A0ABP8UYZ2</accession>
<evidence type="ECO:0000313" key="2">
    <source>
        <dbReference type="EMBL" id="GAA4648751.1"/>
    </source>
</evidence>
<keyword evidence="3" id="KW-1185">Reference proteome</keyword>